<evidence type="ECO:0000313" key="5">
    <source>
        <dbReference type="Proteomes" id="UP000326924"/>
    </source>
</evidence>
<dbReference type="AlphaFoldDB" id="A0A5J5EXE9"/>
<dbReference type="InterPro" id="IPR003511">
    <property type="entry name" value="HORMA_dom"/>
</dbReference>
<dbReference type="GO" id="GO:0016035">
    <property type="term" value="C:zeta DNA polymerase complex"/>
    <property type="evidence" value="ECO:0007669"/>
    <property type="project" value="TreeGrafter"/>
</dbReference>
<keyword evidence="5" id="KW-1185">Reference proteome</keyword>
<dbReference type="EMBL" id="VXIS01000089">
    <property type="protein sequence ID" value="KAA8906404.1"/>
    <property type="molecule type" value="Genomic_DNA"/>
</dbReference>
<keyword evidence="4" id="KW-0238">DNA-binding</keyword>
<comment type="similarity">
    <text evidence="1">Belongs to the MAD2 family.</text>
</comment>
<dbReference type="Pfam" id="PF02301">
    <property type="entry name" value="HORMA"/>
    <property type="match status" value="1"/>
</dbReference>
<organism evidence="4 5">
    <name type="scientific">Sphaerosporella brunnea</name>
    <dbReference type="NCBI Taxonomy" id="1250544"/>
    <lineage>
        <taxon>Eukaryota</taxon>
        <taxon>Fungi</taxon>
        <taxon>Dikarya</taxon>
        <taxon>Ascomycota</taxon>
        <taxon>Pezizomycotina</taxon>
        <taxon>Pezizomycetes</taxon>
        <taxon>Pezizales</taxon>
        <taxon>Pyronemataceae</taxon>
        <taxon>Sphaerosporella</taxon>
    </lineage>
</organism>
<reference evidence="4 5" key="1">
    <citation type="submission" date="2019-09" db="EMBL/GenBank/DDBJ databases">
        <title>Draft genome of the ectomycorrhizal ascomycete Sphaerosporella brunnea.</title>
        <authorList>
            <consortium name="DOE Joint Genome Institute"/>
            <person name="Benucci G.M."/>
            <person name="Marozzi G."/>
            <person name="Antonielli L."/>
            <person name="Sanchez S."/>
            <person name="Marco P."/>
            <person name="Wang X."/>
            <person name="Falini L.B."/>
            <person name="Barry K."/>
            <person name="Haridas S."/>
            <person name="Lipzen A."/>
            <person name="Labutti K."/>
            <person name="Grigoriev I.V."/>
            <person name="Murat C."/>
            <person name="Martin F."/>
            <person name="Albertini E."/>
            <person name="Donnini D."/>
            <person name="Bonito G."/>
        </authorList>
    </citation>
    <scope>NUCLEOTIDE SEQUENCE [LARGE SCALE GENOMIC DNA]</scope>
    <source>
        <strain evidence="4 5">Sb_GMNB300</strain>
    </source>
</reference>
<name>A0A5J5EXE9_9PEZI</name>
<dbReference type="OrthoDB" id="21254at2759"/>
<dbReference type="Proteomes" id="UP000326924">
    <property type="component" value="Unassembled WGS sequence"/>
</dbReference>
<evidence type="ECO:0000313" key="4">
    <source>
        <dbReference type="EMBL" id="KAA8906404.1"/>
    </source>
</evidence>
<feature type="region of interest" description="Disordered" evidence="2">
    <location>
        <begin position="18"/>
        <end position="40"/>
    </location>
</feature>
<gene>
    <name evidence="4" type="ORF">FN846DRAFT_717949</name>
</gene>
<dbReference type="GO" id="GO:0003677">
    <property type="term" value="F:DNA binding"/>
    <property type="evidence" value="ECO:0007669"/>
    <property type="project" value="UniProtKB-KW"/>
</dbReference>
<evidence type="ECO:0000256" key="1">
    <source>
        <dbReference type="ARBA" id="ARBA00010348"/>
    </source>
</evidence>
<sequence>MNDSNWEQVVAEILSQNAEPVGSPNDGVDAPLNDPAGGEQQLGDRLTTIAGLVETFVEHLEVAIHTILYDREIYPRQLFMATRMYNTAVKMCRVPRVARYVRDVVEQVGQQLQEGNVKVVSIVILSENRHPLERFSFNVSSFPQVEKDRAHALLLHNNLGEGELVGTSLAELYEQFRALIMQISACSGKLGNLPKNCTWTTSVELIEGSNSPKDHTRNWVVSERQKASWVSNAMTGLASGGVKSMPLRSIEAGAIGLDVWVEESNVKGKLPV</sequence>
<accession>A0A5J5EXE9</accession>
<dbReference type="InterPro" id="IPR036570">
    <property type="entry name" value="HORMA_dom_sf"/>
</dbReference>
<dbReference type="SUPFAM" id="SSF56019">
    <property type="entry name" value="The spindle assembly checkpoint protein mad2"/>
    <property type="match status" value="1"/>
</dbReference>
<protein>
    <submittedName>
        <fullName evidence="4">DNA-binding protein</fullName>
    </submittedName>
</protein>
<dbReference type="InterPro" id="IPR045091">
    <property type="entry name" value="Mad2-like"/>
</dbReference>
<feature type="domain" description="HORMA" evidence="3">
    <location>
        <begin position="50"/>
        <end position="261"/>
    </location>
</feature>
<dbReference type="InParanoid" id="A0A5J5EXE9"/>
<dbReference type="PANTHER" id="PTHR11842">
    <property type="entry name" value="MITOTIC SPINDLE ASSEMBLY CHECKPOINT PROTEIN MAD2"/>
    <property type="match status" value="1"/>
</dbReference>
<dbReference type="PANTHER" id="PTHR11842:SF10">
    <property type="entry name" value="MITOTIC SPINDLE ASSEMBLY CHECKPOINT PROTEIN MAD2B"/>
    <property type="match status" value="1"/>
</dbReference>
<proteinExistence type="inferred from homology"/>
<evidence type="ECO:0000259" key="3">
    <source>
        <dbReference type="PROSITE" id="PS50815"/>
    </source>
</evidence>
<dbReference type="PROSITE" id="PS50815">
    <property type="entry name" value="HORMA"/>
    <property type="match status" value="1"/>
</dbReference>
<evidence type="ECO:0000256" key="2">
    <source>
        <dbReference type="SAM" id="MobiDB-lite"/>
    </source>
</evidence>
<dbReference type="Gene3D" id="3.30.900.10">
    <property type="entry name" value="HORMA domain"/>
    <property type="match status" value="1"/>
</dbReference>
<comment type="caution">
    <text evidence="4">The sequence shown here is derived from an EMBL/GenBank/DDBJ whole genome shotgun (WGS) entry which is preliminary data.</text>
</comment>